<evidence type="ECO:0000256" key="7">
    <source>
        <dbReference type="ARBA" id="ARBA00023157"/>
    </source>
</evidence>
<keyword evidence="9" id="KW-0479">Metal-binding</keyword>
<dbReference type="GO" id="GO:0046872">
    <property type="term" value="F:metal ion binding"/>
    <property type="evidence" value="ECO:0007669"/>
    <property type="project" value="UniProtKB-UniRule"/>
</dbReference>
<comment type="similarity">
    <text evidence="3">Belongs to the RBT5 family.</text>
</comment>
<protein>
    <recommendedName>
        <fullName evidence="11">CFEM domain-containing protein</fullName>
    </recommendedName>
</protein>
<evidence type="ECO:0000259" key="11">
    <source>
        <dbReference type="PROSITE" id="PS52012"/>
    </source>
</evidence>
<keyword evidence="9" id="KW-0349">Heme</keyword>
<proteinExistence type="inferred from homology"/>
<evidence type="ECO:0000256" key="2">
    <source>
        <dbReference type="ARBA" id="ARBA00004613"/>
    </source>
</evidence>
<keyword evidence="13" id="KW-1185">Reference proteome</keyword>
<keyword evidence="5" id="KW-0325">Glycoprotein</keyword>
<keyword evidence="5" id="KW-0472">Membrane</keyword>
<feature type="chain" id="PRO_5042858949" description="CFEM domain-containing protein" evidence="10">
    <location>
        <begin position="19"/>
        <end position="106"/>
    </location>
</feature>
<dbReference type="EMBL" id="MU854634">
    <property type="protein sequence ID" value="KAK4032216.1"/>
    <property type="molecule type" value="Genomic_DNA"/>
</dbReference>
<organism evidence="12 13">
    <name type="scientific">Parachaetomium inaequale</name>
    <dbReference type="NCBI Taxonomy" id="2588326"/>
    <lineage>
        <taxon>Eukaryota</taxon>
        <taxon>Fungi</taxon>
        <taxon>Dikarya</taxon>
        <taxon>Ascomycota</taxon>
        <taxon>Pezizomycotina</taxon>
        <taxon>Sordariomycetes</taxon>
        <taxon>Sordariomycetidae</taxon>
        <taxon>Sordariales</taxon>
        <taxon>Chaetomiaceae</taxon>
        <taxon>Parachaetomium</taxon>
    </lineage>
</organism>
<evidence type="ECO:0000256" key="10">
    <source>
        <dbReference type="SAM" id="SignalP"/>
    </source>
</evidence>
<keyword evidence="7" id="KW-1015">Disulfide bond</keyword>
<keyword evidence="6 10" id="KW-0732">Signal</keyword>
<dbReference type="InterPro" id="IPR008427">
    <property type="entry name" value="Extracellular_membr_CFEM_dom"/>
</dbReference>
<feature type="binding site" description="axial binding residue" evidence="9">
    <location>
        <position position="62"/>
    </location>
    <ligand>
        <name>heme</name>
        <dbReference type="ChEBI" id="CHEBI:30413"/>
    </ligand>
    <ligandPart>
        <name>Fe</name>
        <dbReference type="ChEBI" id="CHEBI:18248"/>
    </ligandPart>
</feature>
<evidence type="ECO:0000256" key="5">
    <source>
        <dbReference type="ARBA" id="ARBA00022622"/>
    </source>
</evidence>
<name>A0AAN6SKY1_9PEZI</name>
<reference evidence="13" key="1">
    <citation type="journal article" date="2023" name="Mol. Phylogenet. Evol.">
        <title>Genome-scale phylogeny and comparative genomics of the fungal order Sordariales.</title>
        <authorList>
            <person name="Hensen N."/>
            <person name="Bonometti L."/>
            <person name="Westerberg I."/>
            <person name="Brannstrom I.O."/>
            <person name="Guillou S."/>
            <person name="Cros-Aarteil S."/>
            <person name="Calhoun S."/>
            <person name="Haridas S."/>
            <person name="Kuo A."/>
            <person name="Mondo S."/>
            <person name="Pangilinan J."/>
            <person name="Riley R."/>
            <person name="LaButti K."/>
            <person name="Andreopoulos B."/>
            <person name="Lipzen A."/>
            <person name="Chen C."/>
            <person name="Yan M."/>
            <person name="Daum C."/>
            <person name="Ng V."/>
            <person name="Clum A."/>
            <person name="Steindorff A."/>
            <person name="Ohm R.A."/>
            <person name="Martin F."/>
            <person name="Silar P."/>
            <person name="Natvig D.O."/>
            <person name="Lalanne C."/>
            <person name="Gautier V."/>
            <person name="Ament-Velasquez S.L."/>
            <person name="Kruys A."/>
            <person name="Hutchinson M.I."/>
            <person name="Powell A.J."/>
            <person name="Barry K."/>
            <person name="Miller A.N."/>
            <person name="Grigoriev I.V."/>
            <person name="Debuchy R."/>
            <person name="Gladieux P."/>
            <person name="Hiltunen Thoren M."/>
            <person name="Johannesson H."/>
        </authorList>
    </citation>
    <scope>NUCLEOTIDE SEQUENCE [LARGE SCALE GENOMIC DNA]</scope>
    <source>
        <strain evidence="13">CBS 284.82</strain>
    </source>
</reference>
<evidence type="ECO:0000256" key="6">
    <source>
        <dbReference type="ARBA" id="ARBA00022729"/>
    </source>
</evidence>
<comment type="subcellular location">
    <subcellularLocation>
        <location evidence="1">Membrane</location>
        <topology evidence="1">Lipid-anchor</topology>
        <topology evidence="1">GPI-anchor</topology>
    </subcellularLocation>
    <subcellularLocation>
        <location evidence="2">Secreted</location>
    </subcellularLocation>
</comment>
<dbReference type="Pfam" id="PF05730">
    <property type="entry name" value="CFEM"/>
    <property type="match status" value="1"/>
</dbReference>
<evidence type="ECO:0000313" key="13">
    <source>
        <dbReference type="Proteomes" id="UP001303115"/>
    </source>
</evidence>
<keyword evidence="9" id="KW-0408">Iron</keyword>
<evidence type="ECO:0000256" key="9">
    <source>
        <dbReference type="PROSITE-ProRule" id="PRU01356"/>
    </source>
</evidence>
<dbReference type="PROSITE" id="PS52012">
    <property type="entry name" value="CFEM"/>
    <property type="match status" value="1"/>
</dbReference>
<gene>
    <name evidence="12" type="ORF">C8A01DRAFT_20685</name>
</gene>
<accession>A0AAN6SKY1</accession>
<evidence type="ECO:0000313" key="12">
    <source>
        <dbReference type="EMBL" id="KAK4032216.1"/>
    </source>
</evidence>
<feature type="signal peptide" evidence="10">
    <location>
        <begin position="1"/>
        <end position="18"/>
    </location>
</feature>
<keyword evidence="5" id="KW-0336">GPI-anchor</keyword>
<feature type="domain" description="CFEM" evidence="11">
    <location>
        <begin position="14"/>
        <end position="106"/>
    </location>
</feature>
<dbReference type="AlphaFoldDB" id="A0AAN6SKY1"/>
<evidence type="ECO:0000256" key="1">
    <source>
        <dbReference type="ARBA" id="ARBA00004589"/>
    </source>
</evidence>
<sequence>MAPFYLTLILAASAAARGITEAPSVITPAAQADCPLTNSIPGCGIGCLISAGGAAGCSNPFDLACQCKAASQIRSLASPCVTKSCGQSMGSSLESVAAAICTQCTV</sequence>
<comment type="caution">
    <text evidence="9">Lacks conserved residue(s) required for the propagation of feature annotation.</text>
</comment>
<dbReference type="Proteomes" id="UP001303115">
    <property type="component" value="Unassembled WGS sequence"/>
</dbReference>
<keyword evidence="8" id="KW-0449">Lipoprotein</keyword>
<dbReference type="GO" id="GO:0098552">
    <property type="term" value="C:side of membrane"/>
    <property type="evidence" value="ECO:0007669"/>
    <property type="project" value="UniProtKB-KW"/>
</dbReference>
<dbReference type="GO" id="GO:0005576">
    <property type="term" value="C:extracellular region"/>
    <property type="evidence" value="ECO:0007669"/>
    <property type="project" value="UniProtKB-SubCell"/>
</dbReference>
<evidence type="ECO:0000256" key="3">
    <source>
        <dbReference type="ARBA" id="ARBA00010031"/>
    </source>
</evidence>
<comment type="caution">
    <text evidence="12">The sequence shown here is derived from an EMBL/GenBank/DDBJ whole genome shotgun (WGS) entry which is preliminary data.</text>
</comment>
<keyword evidence="4" id="KW-0964">Secreted</keyword>
<evidence type="ECO:0000256" key="8">
    <source>
        <dbReference type="ARBA" id="ARBA00023288"/>
    </source>
</evidence>
<evidence type="ECO:0000256" key="4">
    <source>
        <dbReference type="ARBA" id="ARBA00022525"/>
    </source>
</evidence>